<dbReference type="EMBL" id="CAJOBD010002838">
    <property type="protein sequence ID" value="CAF3911337.1"/>
    <property type="molecule type" value="Genomic_DNA"/>
</dbReference>
<dbReference type="AlphaFoldDB" id="A0A814MV75"/>
<dbReference type="Proteomes" id="UP000663864">
    <property type="component" value="Unassembled WGS sequence"/>
</dbReference>
<keyword evidence="1" id="KW-0175">Coiled coil</keyword>
<evidence type="ECO:0000313" key="2">
    <source>
        <dbReference type="EMBL" id="CAF1083224.1"/>
    </source>
</evidence>
<feature type="coiled-coil region" evidence="1">
    <location>
        <begin position="61"/>
        <end position="92"/>
    </location>
</feature>
<evidence type="ECO:0000313" key="4">
    <source>
        <dbReference type="Proteomes" id="UP000663864"/>
    </source>
</evidence>
<comment type="caution">
    <text evidence="2">The sequence shown here is derived from an EMBL/GenBank/DDBJ whole genome shotgun (WGS) entry which is preliminary data.</text>
</comment>
<evidence type="ECO:0000256" key="1">
    <source>
        <dbReference type="SAM" id="Coils"/>
    </source>
</evidence>
<sequence>MSKQEHPDLSDVERNPTNRYLISYVNLYNVKCPRPSSLFTEDMIKTSKLDLRDRMLCRGESVKQQEQRRKLLDEFQRLKNKISERLTNQKQQRIQLYGGIDIDSLFEQQTSNIGEEIVEFLIKTVEVKYKP</sequence>
<protein>
    <submittedName>
        <fullName evidence="2">Uncharacterized protein</fullName>
    </submittedName>
</protein>
<proteinExistence type="predicted"/>
<name>A0A814MV75_9BILA</name>
<evidence type="ECO:0000313" key="3">
    <source>
        <dbReference type="EMBL" id="CAF3911337.1"/>
    </source>
</evidence>
<dbReference type="Proteomes" id="UP000663836">
    <property type="component" value="Unassembled WGS sequence"/>
</dbReference>
<organism evidence="2 4">
    <name type="scientific">Rotaria sordida</name>
    <dbReference type="NCBI Taxonomy" id="392033"/>
    <lineage>
        <taxon>Eukaryota</taxon>
        <taxon>Metazoa</taxon>
        <taxon>Spiralia</taxon>
        <taxon>Gnathifera</taxon>
        <taxon>Rotifera</taxon>
        <taxon>Eurotatoria</taxon>
        <taxon>Bdelloidea</taxon>
        <taxon>Philodinida</taxon>
        <taxon>Philodinidae</taxon>
        <taxon>Rotaria</taxon>
    </lineage>
</organism>
<reference evidence="2" key="1">
    <citation type="submission" date="2021-02" db="EMBL/GenBank/DDBJ databases">
        <authorList>
            <person name="Nowell W R."/>
        </authorList>
    </citation>
    <scope>NUCLEOTIDE SEQUENCE</scope>
</reference>
<accession>A0A814MV75</accession>
<dbReference type="EMBL" id="CAJNOT010000799">
    <property type="protein sequence ID" value="CAF1083224.1"/>
    <property type="molecule type" value="Genomic_DNA"/>
</dbReference>
<gene>
    <name evidence="3" type="ORF">JBS370_LOCUS21417</name>
    <name evidence="2" type="ORF">ZHD862_LOCUS16694</name>
</gene>